<dbReference type="GO" id="GO:0005829">
    <property type="term" value="C:cytosol"/>
    <property type="evidence" value="ECO:0007669"/>
    <property type="project" value="UniProtKB-SubCell"/>
</dbReference>
<dbReference type="Gene3D" id="2.60.120.260">
    <property type="entry name" value="Galactose-binding domain-like"/>
    <property type="match status" value="2"/>
</dbReference>
<dbReference type="Pfam" id="PF18962">
    <property type="entry name" value="Por_Secre_tail"/>
    <property type="match status" value="1"/>
</dbReference>
<dbReference type="InterPro" id="IPR035986">
    <property type="entry name" value="PKD_dom_sf"/>
</dbReference>
<dbReference type="Pfam" id="PF18911">
    <property type="entry name" value="PKD_4"/>
    <property type="match status" value="1"/>
</dbReference>
<evidence type="ECO:0000313" key="4">
    <source>
        <dbReference type="Proteomes" id="UP000267585"/>
    </source>
</evidence>
<dbReference type="Gene3D" id="3.20.20.80">
    <property type="entry name" value="Glycosidases"/>
    <property type="match status" value="1"/>
</dbReference>
<gene>
    <name evidence="3" type="ORF">EHW67_13380</name>
</gene>
<proteinExistence type="predicted"/>
<dbReference type="AlphaFoldDB" id="A0A3S0C677"/>
<dbReference type="PROSITE" id="PS50093">
    <property type="entry name" value="PKD"/>
    <property type="match status" value="1"/>
</dbReference>
<dbReference type="Pfam" id="PF03644">
    <property type="entry name" value="Glyco_hydro_85"/>
    <property type="match status" value="1"/>
</dbReference>
<dbReference type="InterPro" id="IPR008979">
    <property type="entry name" value="Galactose-bd-like_sf"/>
</dbReference>
<feature type="domain" description="PKD" evidence="2">
    <location>
        <begin position="585"/>
        <end position="653"/>
    </location>
</feature>
<organism evidence="3 4">
    <name type="scientific">Arenibacter aquaticus</name>
    <dbReference type="NCBI Taxonomy" id="2489054"/>
    <lineage>
        <taxon>Bacteria</taxon>
        <taxon>Pseudomonadati</taxon>
        <taxon>Bacteroidota</taxon>
        <taxon>Flavobacteriia</taxon>
        <taxon>Flavobacteriales</taxon>
        <taxon>Flavobacteriaceae</taxon>
        <taxon>Arenibacter</taxon>
    </lineage>
</organism>
<dbReference type="GO" id="GO:0033925">
    <property type="term" value="F:mannosyl-glycoprotein endo-beta-N-acetylglucosaminidase activity"/>
    <property type="evidence" value="ECO:0007669"/>
    <property type="project" value="InterPro"/>
</dbReference>
<dbReference type="InterPro" id="IPR005201">
    <property type="entry name" value="TIM_ENGase"/>
</dbReference>
<protein>
    <submittedName>
        <fullName evidence="3">T9SS C-terminal target domain-containing protein</fullName>
    </submittedName>
</protein>
<keyword evidence="4" id="KW-1185">Reference proteome</keyword>
<dbReference type="InterPro" id="IPR022409">
    <property type="entry name" value="PKD/Chitinase_dom"/>
</dbReference>
<dbReference type="Proteomes" id="UP000267585">
    <property type="component" value="Unassembled WGS sequence"/>
</dbReference>
<sequence length="923" mass="102219">MASLLKNPLKMKAQLLNSLFFLLLSLFLLPSTRAQIEGGSPPYVLNVDQLKNWSPTAPTADDNNIATVPLAKRFSASNSQLNPQLSTDIKVLSAPDGMNNLGNYMTEQNQFNLFNFTHWQYIDVLNWFGGTASQNIVLPSAPWVNAAHKNGVKVIGSVFFAPTAWGGNSAVIDNFMEQDANGNYIAADKLIEIALYYGFDGWLFNQETSTSLAVATAMRSFMAYLQDNKPAEMEIHWYDAMIETGPVIWQNQLNSLNDAYLQDLENQNRTSDAIFTNYNWNSAYVQNSSNYTTVLGRSKFDVYMGADLWPDRNAQPVFDDVTWIDQIFNNGNLSDPLTSIALFATNFTYAKYNNYRDDPNDVENFYDTERRFFSGDDRDIDMADGSGKWKGLGNYIPAKSVITNLPFKTSFNTGHGRLFAVNGVETVRDWHDMGKQDILPTWQFSLTGNSPLIPSFDFSQAFDGGSSLNIAGSLNADDINRLKLYKTKLGISANTKIDVTFKMGATLSSNTKLMLSFSDDSNSFVSFDLGDSPDSGWSTKRIDLGQYNGLEIAVIGLEMSSPTAVSDFSINIGQIKIENDSTPAPIANFSSDRTTAVEGDNITFADQSSDSSTSWSWTFEGGIPAASNLQNPVVEYPIPGDYDVSLRVANIAGEDELLKTGYITILAEDTEVDHTDFGGIITARSEKNEGESRYRAIDNRYTPNDFSKWVDASGIPKNDDPSWLQIEFPEAKIVNKLALISSDDNLGTDPQKILLVASNDGVNYDELTKQNGIDFTSRYERIEWTFPNTTSYTHYKLVIAKNDDNQPETQLAEIQLLGPAGNNSATSGAVALKMSTFSFGPPLEETDSVVLFPNPSTSTIRITGEGISPNSSWDVYTQTGIFVRTITGNEDNEMNVEDMANGMYYIMGHDNLGEVMVKRFVKN</sequence>
<dbReference type="EMBL" id="RQPJ01000011">
    <property type="protein sequence ID" value="RTE52978.1"/>
    <property type="molecule type" value="Genomic_DNA"/>
</dbReference>
<dbReference type="SUPFAM" id="SSF49299">
    <property type="entry name" value="PKD domain"/>
    <property type="match status" value="1"/>
</dbReference>
<evidence type="ECO:0000313" key="3">
    <source>
        <dbReference type="EMBL" id="RTE52978.1"/>
    </source>
</evidence>
<dbReference type="SUPFAM" id="SSF49785">
    <property type="entry name" value="Galactose-binding domain-like"/>
    <property type="match status" value="1"/>
</dbReference>
<accession>A0A3S0C677</accession>
<dbReference type="Gene3D" id="2.60.40.10">
    <property type="entry name" value="Immunoglobulins"/>
    <property type="match status" value="1"/>
</dbReference>
<reference evidence="3 4" key="1">
    <citation type="submission" date="2018-11" db="EMBL/GenBank/DDBJ databases">
        <title>Arenibacter aquaticus sp.nov., a marine bacterium isolated from surface seawater in the South China Sea.</title>
        <authorList>
            <person name="Guo J."/>
            <person name="Sun J."/>
        </authorList>
    </citation>
    <scope>NUCLEOTIDE SEQUENCE [LARGE SCALE GENOMIC DNA]</scope>
    <source>
        <strain evidence="3 4">GUO666</strain>
    </source>
</reference>
<dbReference type="SMART" id="SM00089">
    <property type="entry name" value="PKD"/>
    <property type="match status" value="1"/>
</dbReference>
<dbReference type="InterPro" id="IPR032979">
    <property type="entry name" value="ENGase"/>
</dbReference>
<comment type="caution">
    <text evidence="3">The sequence shown here is derived from an EMBL/GenBank/DDBJ whole genome shotgun (WGS) entry which is preliminary data.</text>
</comment>
<name>A0A3S0C677_9FLAO</name>
<evidence type="ECO:0000256" key="1">
    <source>
        <dbReference type="ARBA" id="ARBA00022729"/>
    </source>
</evidence>
<dbReference type="NCBIfam" id="TIGR04183">
    <property type="entry name" value="Por_Secre_tail"/>
    <property type="match status" value="1"/>
</dbReference>
<evidence type="ECO:0000259" key="2">
    <source>
        <dbReference type="PROSITE" id="PS50093"/>
    </source>
</evidence>
<dbReference type="PANTHER" id="PTHR13246">
    <property type="entry name" value="ENDO BETA N-ACETYLGLUCOSAMINIDASE"/>
    <property type="match status" value="1"/>
</dbReference>
<dbReference type="InterPro" id="IPR000601">
    <property type="entry name" value="PKD_dom"/>
</dbReference>
<dbReference type="InterPro" id="IPR026444">
    <property type="entry name" value="Secre_tail"/>
</dbReference>
<dbReference type="PANTHER" id="PTHR13246:SF1">
    <property type="entry name" value="CYTOSOLIC ENDO-BETA-N-ACETYLGLUCOSAMINIDASE"/>
    <property type="match status" value="1"/>
</dbReference>
<dbReference type="InterPro" id="IPR013783">
    <property type="entry name" value="Ig-like_fold"/>
</dbReference>
<keyword evidence="1" id="KW-0732">Signal</keyword>